<evidence type="ECO:0000256" key="4">
    <source>
        <dbReference type="ARBA" id="ARBA00023125"/>
    </source>
</evidence>
<dbReference type="AlphaFoldDB" id="A0A0L0BYI0"/>
<dbReference type="OMA" id="FFCEGCF"/>
<feature type="domain" description="DNA polymerase epsilon subunit B N-terminal" evidence="8">
    <location>
        <begin position="5"/>
        <end position="74"/>
    </location>
</feature>
<evidence type="ECO:0000256" key="1">
    <source>
        <dbReference type="ARBA" id="ARBA00004123"/>
    </source>
</evidence>
<evidence type="ECO:0000256" key="6">
    <source>
        <dbReference type="PIRNR" id="PIRNR000799"/>
    </source>
</evidence>
<dbReference type="OrthoDB" id="10254730at2759"/>
<dbReference type="PIRSF" id="PIRSF000799">
    <property type="entry name" value="DNA_pol_eps_2"/>
    <property type="match status" value="1"/>
</dbReference>
<dbReference type="PANTHER" id="PTHR12708:SF0">
    <property type="entry name" value="DNA POLYMERASE EPSILON SUBUNIT 2"/>
    <property type="match status" value="1"/>
</dbReference>
<dbReference type="InterPro" id="IPR024639">
    <property type="entry name" value="DNA_pol_e_bsu_N"/>
</dbReference>
<comment type="similarity">
    <text evidence="2 6">Belongs to the DNA polymerase epsilon subunit B family.</text>
</comment>
<dbReference type="PANTHER" id="PTHR12708">
    <property type="entry name" value="DNA POLYMERASE EPSILON SUBUNIT B"/>
    <property type="match status" value="1"/>
</dbReference>
<comment type="function">
    <text evidence="6">Participates in DNA repair and in chromosomal DNA replication.</text>
</comment>
<dbReference type="GO" id="GO:0006261">
    <property type="term" value="P:DNA-templated DNA replication"/>
    <property type="evidence" value="ECO:0007669"/>
    <property type="project" value="InterPro"/>
</dbReference>
<evidence type="ECO:0000256" key="5">
    <source>
        <dbReference type="ARBA" id="ARBA00023242"/>
    </source>
</evidence>
<comment type="subcellular location">
    <subcellularLocation>
        <location evidence="1 6">Nucleus</location>
    </subcellularLocation>
</comment>
<proteinExistence type="inferred from homology"/>
<gene>
    <name evidence="9" type="ORF">FF38_07819</name>
</gene>
<dbReference type="InterPro" id="IPR016266">
    <property type="entry name" value="POLE2"/>
</dbReference>
<dbReference type="GO" id="GO:0003677">
    <property type="term" value="F:DNA binding"/>
    <property type="evidence" value="ECO:0007669"/>
    <property type="project" value="UniProtKB-UniRule"/>
</dbReference>
<comment type="caution">
    <text evidence="9">The sequence shown here is derived from an EMBL/GenBank/DDBJ whole genome shotgun (WGS) entry which is preliminary data.</text>
</comment>
<protein>
    <recommendedName>
        <fullName evidence="6">DNA polymerase epsilon subunit</fullName>
    </recommendedName>
    <alternativeName>
        <fullName evidence="6">DNA polymerase II subunit 2</fullName>
    </alternativeName>
</protein>
<sequence length="525" mass="58897">MDDLAKLKKKITNSFKISGFLIRSENSVFLAEQLLPFEEDERDKWLTIITENLQSQRLKSAHVERAALEKAINEINRVGLDEGEAVFSVINAFDVPRYVYNKMNKKFELDQGQRCILAKPSLKSGQLRQRYEMLLQKTLRHELFAPAVIENGVTSESRAKKFKLLYCENLLANSSVEEAVVLGLLTQLKEGKFYIEDPTDCVELDLSAARFHAGFFCEGCFVLAEGCYNGGVLKVDGLGFPPAEPAASSRAFFGTQNSWGGESTKLLKYSTRLQELERTNTEATIVFLSDVRLDVPVVMEKLRMLFVGYDSCPPVAIVLMGPFAASERQHHALKQHLNALGALANGCEQLKKQTELILIPSCEDPAAPNIFPRSPIPNTLAAGLLKVWPRTRLATNPCRLQYCTQQIVVCRLDLMAKFCRNTLHFPPDTSKIEQHFARTLICQGHLTPIHPIAMPVHWDYDAALWLYPLPDLIVIGDSCQSFSTSQHGCTVLNTGSFVKSKFAFKVYIPSTKTIEDSEIPDEMEE</sequence>
<keyword evidence="10" id="KW-1185">Reference proteome</keyword>
<feature type="domain" description="DNA polymerase alpha/delta/epsilon subunit B" evidence="7">
    <location>
        <begin position="285"/>
        <end position="483"/>
    </location>
</feature>
<keyword evidence="4 6" id="KW-0238">DNA-binding</keyword>
<dbReference type="GO" id="GO:0008622">
    <property type="term" value="C:epsilon DNA polymerase complex"/>
    <property type="evidence" value="ECO:0007669"/>
    <property type="project" value="UniProtKB-UniRule"/>
</dbReference>
<dbReference type="InterPro" id="IPR007185">
    <property type="entry name" value="DNA_pol_a/d/e_bsu"/>
</dbReference>
<dbReference type="Gene3D" id="3.60.21.60">
    <property type="match status" value="1"/>
</dbReference>
<evidence type="ECO:0000313" key="9">
    <source>
        <dbReference type="EMBL" id="KNC25097.1"/>
    </source>
</evidence>
<evidence type="ECO:0000256" key="3">
    <source>
        <dbReference type="ARBA" id="ARBA00022705"/>
    </source>
</evidence>
<dbReference type="Proteomes" id="UP000037069">
    <property type="component" value="Unassembled WGS sequence"/>
</dbReference>
<keyword evidence="3 6" id="KW-0235">DNA replication</keyword>
<dbReference type="STRING" id="7375.A0A0L0BYI0"/>
<accession>A0A0L0BYI0</accession>
<evidence type="ECO:0000259" key="8">
    <source>
        <dbReference type="Pfam" id="PF12213"/>
    </source>
</evidence>
<evidence type="ECO:0000256" key="2">
    <source>
        <dbReference type="ARBA" id="ARBA00009560"/>
    </source>
</evidence>
<dbReference type="Pfam" id="PF04042">
    <property type="entry name" value="DNA_pol_E_B"/>
    <property type="match status" value="1"/>
</dbReference>
<organism evidence="9 10">
    <name type="scientific">Lucilia cuprina</name>
    <name type="common">Green bottle fly</name>
    <name type="synonym">Australian sheep blowfly</name>
    <dbReference type="NCBI Taxonomy" id="7375"/>
    <lineage>
        <taxon>Eukaryota</taxon>
        <taxon>Metazoa</taxon>
        <taxon>Ecdysozoa</taxon>
        <taxon>Arthropoda</taxon>
        <taxon>Hexapoda</taxon>
        <taxon>Insecta</taxon>
        <taxon>Pterygota</taxon>
        <taxon>Neoptera</taxon>
        <taxon>Endopterygota</taxon>
        <taxon>Diptera</taxon>
        <taxon>Brachycera</taxon>
        <taxon>Muscomorpha</taxon>
        <taxon>Oestroidea</taxon>
        <taxon>Calliphoridae</taxon>
        <taxon>Luciliinae</taxon>
        <taxon>Lucilia</taxon>
    </lineage>
</organism>
<evidence type="ECO:0000259" key="7">
    <source>
        <dbReference type="Pfam" id="PF04042"/>
    </source>
</evidence>
<name>A0A0L0BYI0_LUCCU</name>
<dbReference type="Gene3D" id="1.10.8.60">
    <property type="match status" value="1"/>
</dbReference>
<evidence type="ECO:0000313" key="10">
    <source>
        <dbReference type="Proteomes" id="UP000037069"/>
    </source>
</evidence>
<reference evidence="9 10" key="1">
    <citation type="journal article" date="2015" name="Nat. Commun.">
        <title>Lucilia cuprina genome unlocks parasitic fly biology to underpin future interventions.</title>
        <authorList>
            <person name="Anstead C.A."/>
            <person name="Korhonen P.K."/>
            <person name="Young N.D."/>
            <person name="Hall R.S."/>
            <person name="Jex A.R."/>
            <person name="Murali S.C."/>
            <person name="Hughes D.S."/>
            <person name="Lee S.F."/>
            <person name="Perry T."/>
            <person name="Stroehlein A.J."/>
            <person name="Ansell B.R."/>
            <person name="Breugelmans B."/>
            <person name="Hofmann A."/>
            <person name="Qu J."/>
            <person name="Dugan S."/>
            <person name="Lee S.L."/>
            <person name="Chao H."/>
            <person name="Dinh H."/>
            <person name="Han Y."/>
            <person name="Doddapaneni H.V."/>
            <person name="Worley K.C."/>
            <person name="Muzny D.M."/>
            <person name="Ioannidis P."/>
            <person name="Waterhouse R.M."/>
            <person name="Zdobnov E.M."/>
            <person name="James P.J."/>
            <person name="Bagnall N.H."/>
            <person name="Kotze A.C."/>
            <person name="Gibbs R.A."/>
            <person name="Richards S."/>
            <person name="Batterham P."/>
            <person name="Gasser R.B."/>
        </authorList>
    </citation>
    <scope>NUCLEOTIDE SEQUENCE [LARGE SCALE GENOMIC DNA]</scope>
    <source>
        <strain evidence="9 10">LS</strain>
        <tissue evidence="9">Full body</tissue>
    </source>
</reference>
<dbReference type="GO" id="GO:0042276">
    <property type="term" value="P:error-prone translesion synthesis"/>
    <property type="evidence" value="ECO:0007669"/>
    <property type="project" value="TreeGrafter"/>
</dbReference>
<keyword evidence="5 6" id="KW-0539">Nucleus</keyword>
<dbReference type="Pfam" id="PF12213">
    <property type="entry name" value="Dpoe2NT"/>
    <property type="match status" value="1"/>
</dbReference>
<dbReference type="EMBL" id="JRES01001157">
    <property type="protein sequence ID" value="KNC25097.1"/>
    <property type="molecule type" value="Genomic_DNA"/>
</dbReference>